<name>A0ABS5C1S6_9BACT</name>
<evidence type="ECO:0000313" key="7">
    <source>
        <dbReference type="EMBL" id="MBP3959405.1"/>
    </source>
</evidence>
<keyword evidence="3 5" id="KW-1133">Transmembrane helix</keyword>
<protein>
    <submittedName>
        <fullName evidence="7">DUF4870 domain-containing protein</fullName>
    </submittedName>
</protein>
<evidence type="ECO:0000256" key="3">
    <source>
        <dbReference type="ARBA" id="ARBA00022989"/>
    </source>
</evidence>
<keyword evidence="8" id="KW-1185">Reference proteome</keyword>
<keyword evidence="4 5" id="KW-0472">Membrane</keyword>
<dbReference type="Proteomes" id="UP000676565">
    <property type="component" value="Unassembled WGS sequence"/>
</dbReference>
<feature type="transmembrane region" description="Helical" evidence="5">
    <location>
        <begin position="127"/>
        <end position="160"/>
    </location>
</feature>
<evidence type="ECO:0000256" key="4">
    <source>
        <dbReference type="ARBA" id="ARBA00023136"/>
    </source>
</evidence>
<dbReference type="InterPro" id="IPR019109">
    <property type="entry name" value="MamF_MmsF"/>
</dbReference>
<dbReference type="EMBL" id="JAGKQQ010000001">
    <property type="protein sequence ID" value="MBP3959405.1"/>
    <property type="molecule type" value="Genomic_DNA"/>
</dbReference>
<keyword evidence="2 5" id="KW-0812">Transmembrane</keyword>
<comment type="caution">
    <text evidence="7">The sequence shown here is derived from an EMBL/GenBank/DDBJ whole genome shotgun (WGS) entry which is preliminary data.</text>
</comment>
<organism evidence="7 8">
    <name type="scientific">Gemmata palustris</name>
    <dbReference type="NCBI Taxonomy" id="2822762"/>
    <lineage>
        <taxon>Bacteria</taxon>
        <taxon>Pseudomonadati</taxon>
        <taxon>Planctomycetota</taxon>
        <taxon>Planctomycetia</taxon>
        <taxon>Gemmatales</taxon>
        <taxon>Gemmataceae</taxon>
        <taxon>Gemmata</taxon>
    </lineage>
</organism>
<comment type="subcellular location">
    <subcellularLocation>
        <location evidence="1">Membrane</location>
        <topology evidence="1">Multi-pass membrane protein</topology>
    </subcellularLocation>
</comment>
<reference evidence="7 8" key="1">
    <citation type="submission" date="2021-04" db="EMBL/GenBank/DDBJ databases">
        <authorList>
            <person name="Ivanova A."/>
        </authorList>
    </citation>
    <scope>NUCLEOTIDE SEQUENCE [LARGE SCALE GENOMIC DNA]</scope>
    <source>
        <strain evidence="7 8">G18</strain>
    </source>
</reference>
<gene>
    <name evidence="7" type="ORF">J8F10_29530</name>
</gene>
<dbReference type="Pfam" id="PF09851">
    <property type="entry name" value="SHOCT"/>
    <property type="match status" value="1"/>
</dbReference>
<proteinExistence type="predicted"/>
<dbReference type="RefSeq" id="WP_210660052.1">
    <property type="nucleotide sequence ID" value="NZ_JAGKQQ010000001.1"/>
</dbReference>
<sequence length="185" mass="21475">MSVAEELDKLKKMRDDGTITEEQYARAVAELDEGREEGRVRVHRRDRDEDKDEDREYRRLRDYDELEELSPRELEKKAREWGMFLHLSLFAGHVIPLGGIIVPIVIWQMKKDELPKIDRHGKNAVNWLISFALYFIISAVLCLVFIGFVLLPVVVVLGIVFPIIAAMKANEGRVWKYPLAIPFLT</sequence>
<dbReference type="Pfam" id="PF09685">
    <property type="entry name" value="MamF_MmsF"/>
    <property type="match status" value="1"/>
</dbReference>
<evidence type="ECO:0000256" key="2">
    <source>
        <dbReference type="ARBA" id="ARBA00022692"/>
    </source>
</evidence>
<evidence type="ECO:0000259" key="6">
    <source>
        <dbReference type="Pfam" id="PF09851"/>
    </source>
</evidence>
<feature type="domain" description="SHOCT" evidence="6">
    <location>
        <begin position="5"/>
        <end position="31"/>
    </location>
</feature>
<evidence type="ECO:0000256" key="1">
    <source>
        <dbReference type="ARBA" id="ARBA00004141"/>
    </source>
</evidence>
<evidence type="ECO:0000313" key="8">
    <source>
        <dbReference type="Proteomes" id="UP000676565"/>
    </source>
</evidence>
<feature type="transmembrane region" description="Helical" evidence="5">
    <location>
        <begin position="84"/>
        <end position="107"/>
    </location>
</feature>
<evidence type="ECO:0000256" key="5">
    <source>
        <dbReference type="SAM" id="Phobius"/>
    </source>
</evidence>
<accession>A0ABS5C1S6</accession>
<dbReference type="InterPro" id="IPR018649">
    <property type="entry name" value="SHOCT"/>
</dbReference>